<dbReference type="EMBL" id="GL377583">
    <property type="protein sequence ID" value="EFJ26784.1"/>
    <property type="molecule type" value="Genomic_DNA"/>
</dbReference>
<dbReference type="PANTHER" id="PTHR47559:SF1">
    <property type="entry name" value="OS03G0844900 PROTEIN"/>
    <property type="match status" value="1"/>
</dbReference>
<dbReference type="InterPro" id="IPR052757">
    <property type="entry name" value="Ribosomal_protein_S1"/>
</dbReference>
<feature type="non-terminal residue" evidence="4">
    <location>
        <position position="1"/>
    </location>
</feature>
<evidence type="ECO:0000313" key="3">
    <source>
        <dbReference type="EMBL" id="EFJ26476.1"/>
    </source>
</evidence>
<dbReference type="SMART" id="SM00316">
    <property type="entry name" value="S1"/>
    <property type="match status" value="2"/>
</dbReference>
<protein>
    <recommendedName>
        <fullName evidence="2">S1 motif domain-containing protein</fullName>
    </recommendedName>
</protein>
<dbReference type="OMA" id="PYHSCKE"/>
<dbReference type="OrthoDB" id="412781at2759"/>
<dbReference type="FunCoup" id="D8RLV4">
    <property type="interactions" value="2118"/>
</dbReference>
<proteinExistence type="predicted"/>
<keyword evidence="5" id="KW-1185">Reference proteome</keyword>
<dbReference type="PANTHER" id="PTHR47559">
    <property type="entry name" value="OS03G0844900 PROTEIN"/>
    <property type="match status" value="1"/>
</dbReference>
<dbReference type="CDD" id="cd04465">
    <property type="entry name" value="S1_RPS1_repeat_ec2_hs2"/>
    <property type="match status" value="1"/>
</dbReference>
<organism evidence="5">
    <name type="scientific">Selaginella moellendorffii</name>
    <name type="common">Spikemoss</name>
    <dbReference type="NCBI Taxonomy" id="88036"/>
    <lineage>
        <taxon>Eukaryota</taxon>
        <taxon>Viridiplantae</taxon>
        <taxon>Streptophyta</taxon>
        <taxon>Embryophyta</taxon>
        <taxon>Tracheophyta</taxon>
        <taxon>Lycopodiopsida</taxon>
        <taxon>Selaginellales</taxon>
        <taxon>Selaginellaceae</taxon>
        <taxon>Selaginella</taxon>
    </lineage>
</organism>
<dbReference type="KEGG" id="smo:SELMODRAFT_97537"/>
<dbReference type="InterPro" id="IPR012340">
    <property type="entry name" value="NA-bd_OB-fold"/>
</dbReference>
<dbReference type="SUPFAM" id="SSF50249">
    <property type="entry name" value="Nucleic acid-binding proteins"/>
    <property type="match status" value="2"/>
</dbReference>
<name>D8RLV4_SELML</name>
<evidence type="ECO:0000259" key="2">
    <source>
        <dbReference type="PROSITE" id="PS50126"/>
    </source>
</evidence>
<feature type="domain" description="S1 motif" evidence="2">
    <location>
        <begin position="12"/>
        <end position="87"/>
    </location>
</feature>
<sequence>DWKRAESFQKKGGIFQAKIESFNQGGVVLRFYSLRGFLPYSQLSLARLPRDTSKTVMDVGKELIGKSVPVLVIEADRKKRKLVFSERKALWSQFGSKIQIGNVLDGQVTGIVDYGAFVDIRYADGTYPAVGLVHVKEISWDTVTNPRDVLSVGQDVKVKVTGIDEESMRLALSIRQLEPDPLMETLDTLMPKDSSTEPGSSDSDEQLLNSPLPGIDKICEELEKESGVTAVTLGRQKLEKHVVSQDLELWLSQGPVEDGHITLLARAGRQVQEVHVTTSLGRDEMKVAVKRVTQKIP</sequence>
<dbReference type="Gene3D" id="2.40.50.140">
    <property type="entry name" value="Nucleic acid-binding proteins"/>
    <property type="match status" value="2"/>
</dbReference>
<gene>
    <name evidence="4" type="ORF">SELMODRAFT_96268</name>
    <name evidence="3" type="ORF">SELMODRAFT_97537</name>
</gene>
<evidence type="ECO:0000313" key="4">
    <source>
        <dbReference type="EMBL" id="EFJ26784.1"/>
    </source>
</evidence>
<dbReference type="Gramene" id="EFJ26476">
    <property type="protein sequence ID" value="EFJ26476"/>
    <property type="gene ID" value="SELMODRAFT_97537"/>
</dbReference>
<dbReference type="KEGG" id="smo:SELMODRAFT_96268"/>
<dbReference type="InterPro" id="IPR003029">
    <property type="entry name" value="S1_domain"/>
</dbReference>
<feature type="domain" description="S1 motif" evidence="2">
    <location>
        <begin position="101"/>
        <end position="175"/>
    </location>
</feature>
<feature type="compositionally biased region" description="Polar residues" evidence="1">
    <location>
        <begin position="196"/>
        <end position="209"/>
    </location>
</feature>
<dbReference type="eggNOG" id="ENOG502QU9J">
    <property type="taxonomic scope" value="Eukaryota"/>
</dbReference>
<dbReference type="PROSITE" id="PS50126">
    <property type="entry name" value="S1"/>
    <property type="match status" value="2"/>
</dbReference>
<dbReference type="HOGENOM" id="CLU_051091_1_1_1"/>
<evidence type="ECO:0000256" key="1">
    <source>
        <dbReference type="SAM" id="MobiDB-lite"/>
    </source>
</evidence>
<dbReference type="STRING" id="88036.D8RLV4"/>
<dbReference type="Gramene" id="EFJ26784">
    <property type="protein sequence ID" value="EFJ26784"/>
    <property type="gene ID" value="SELMODRAFT_96268"/>
</dbReference>
<accession>D8RLV4</accession>
<evidence type="ECO:0000313" key="5">
    <source>
        <dbReference type="Proteomes" id="UP000001514"/>
    </source>
</evidence>
<reference evidence="4 5" key="1">
    <citation type="journal article" date="2011" name="Science">
        <title>The Selaginella genome identifies genetic changes associated with the evolution of vascular plants.</title>
        <authorList>
            <person name="Banks J.A."/>
            <person name="Nishiyama T."/>
            <person name="Hasebe M."/>
            <person name="Bowman J.L."/>
            <person name="Gribskov M."/>
            <person name="dePamphilis C."/>
            <person name="Albert V.A."/>
            <person name="Aono N."/>
            <person name="Aoyama T."/>
            <person name="Ambrose B.A."/>
            <person name="Ashton N.W."/>
            <person name="Axtell M.J."/>
            <person name="Barker E."/>
            <person name="Barker M.S."/>
            <person name="Bennetzen J.L."/>
            <person name="Bonawitz N.D."/>
            <person name="Chapple C."/>
            <person name="Cheng C."/>
            <person name="Correa L.G."/>
            <person name="Dacre M."/>
            <person name="DeBarry J."/>
            <person name="Dreyer I."/>
            <person name="Elias M."/>
            <person name="Engstrom E.M."/>
            <person name="Estelle M."/>
            <person name="Feng L."/>
            <person name="Finet C."/>
            <person name="Floyd S.K."/>
            <person name="Frommer W.B."/>
            <person name="Fujita T."/>
            <person name="Gramzow L."/>
            <person name="Gutensohn M."/>
            <person name="Harholt J."/>
            <person name="Hattori M."/>
            <person name="Heyl A."/>
            <person name="Hirai T."/>
            <person name="Hiwatashi Y."/>
            <person name="Ishikawa M."/>
            <person name="Iwata M."/>
            <person name="Karol K.G."/>
            <person name="Koehler B."/>
            <person name="Kolukisaoglu U."/>
            <person name="Kubo M."/>
            <person name="Kurata T."/>
            <person name="Lalonde S."/>
            <person name="Li K."/>
            <person name="Li Y."/>
            <person name="Litt A."/>
            <person name="Lyons E."/>
            <person name="Manning G."/>
            <person name="Maruyama T."/>
            <person name="Michael T.P."/>
            <person name="Mikami K."/>
            <person name="Miyazaki S."/>
            <person name="Morinaga S."/>
            <person name="Murata T."/>
            <person name="Mueller-Roeber B."/>
            <person name="Nelson D.R."/>
            <person name="Obara M."/>
            <person name="Oguri Y."/>
            <person name="Olmstead R.G."/>
            <person name="Onodera N."/>
            <person name="Petersen B.L."/>
            <person name="Pils B."/>
            <person name="Prigge M."/>
            <person name="Rensing S.A."/>
            <person name="Riano-Pachon D.M."/>
            <person name="Roberts A.W."/>
            <person name="Sato Y."/>
            <person name="Scheller H.V."/>
            <person name="Schulz B."/>
            <person name="Schulz C."/>
            <person name="Shakirov E.V."/>
            <person name="Shibagaki N."/>
            <person name="Shinohara N."/>
            <person name="Shippen D.E."/>
            <person name="Soerensen I."/>
            <person name="Sotooka R."/>
            <person name="Sugimoto N."/>
            <person name="Sugita M."/>
            <person name="Sumikawa N."/>
            <person name="Tanurdzic M."/>
            <person name="Theissen G."/>
            <person name="Ulvskov P."/>
            <person name="Wakazuki S."/>
            <person name="Weng J.K."/>
            <person name="Willats W.W."/>
            <person name="Wipf D."/>
            <person name="Wolf P.G."/>
            <person name="Yang L."/>
            <person name="Zimmer A.D."/>
            <person name="Zhu Q."/>
            <person name="Mitros T."/>
            <person name="Hellsten U."/>
            <person name="Loque D."/>
            <person name="Otillar R."/>
            <person name="Salamov A."/>
            <person name="Schmutz J."/>
            <person name="Shapiro H."/>
            <person name="Lindquist E."/>
            <person name="Lucas S."/>
            <person name="Rokhsar D."/>
            <person name="Grigoriev I.V."/>
        </authorList>
    </citation>
    <scope>NUCLEOTIDE SEQUENCE [LARGE SCALE GENOMIC DNA]</scope>
</reference>
<dbReference type="GO" id="GO:0003729">
    <property type="term" value="F:mRNA binding"/>
    <property type="evidence" value="ECO:0000318"/>
    <property type="project" value="GO_Central"/>
</dbReference>
<dbReference type="GO" id="GO:0000481">
    <property type="term" value="P:maturation of 5S rRNA"/>
    <property type="evidence" value="ECO:0000318"/>
    <property type="project" value="GO_Central"/>
</dbReference>
<feature type="region of interest" description="Disordered" evidence="1">
    <location>
        <begin position="189"/>
        <end position="209"/>
    </location>
</feature>
<dbReference type="EMBL" id="GL377584">
    <property type="protein sequence ID" value="EFJ26476.1"/>
    <property type="molecule type" value="Genomic_DNA"/>
</dbReference>
<dbReference type="AlphaFoldDB" id="D8RLV4"/>
<dbReference type="Proteomes" id="UP000001514">
    <property type="component" value="Unassembled WGS sequence"/>
</dbReference>
<dbReference type="Pfam" id="PF00575">
    <property type="entry name" value="S1"/>
    <property type="match status" value="2"/>
</dbReference>
<dbReference type="InParanoid" id="D8RLV4"/>
<dbReference type="GO" id="GO:0009507">
    <property type="term" value="C:chloroplast"/>
    <property type="evidence" value="ECO:0000318"/>
    <property type="project" value="GO_Central"/>
</dbReference>